<evidence type="ECO:0000313" key="1">
    <source>
        <dbReference type="EMBL" id="ABD82220.1"/>
    </source>
</evidence>
<gene>
    <name evidence="1" type="ordered locus">Sde_2963</name>
</gene>
<dbReference type="EMBL" id="CP000282">
    <property type="protein sequence ID" value="ABD82220.1"/>
    <property type="molecule type" value="Genomic_DNA"/>
</dbReference>
<dbReference type="eggNOG" id="COG3637">
    <property type="taxonomic scope" value="Bacteria"/>
</dbReference>
<evidence type="ECO:0008006" key="3">
    <source>
        <dbReference type="Google" id="ProtNLM"/>
    </source>
</evidence>
<dbReference type="InterPro" id="IPR030820">
    <property type="entry name" value="OMP_myx_plus_Proteobacteria"/>
</dbReference>
<accession>Q21GF9</accession>
<dbReference type="Proteomes" id="UP000001947">
    <property type="component" value="Chromosome"/>
</dbReference>
<sequence length="253" mass="27977">MVALQPYSAANILCTHLQCNTFYYRLVEIKAQYVNYLTKNLLQFSAALIVCGFSSSLALAQDASEQTRKPVRVVIPDKRVDAAQPATIDTEKFELGAYAGMLSVADFNTNLVTGFSLTYHITRDWLAQVQMGQSTVSRATFEDIADANFLADGEYDFTYTTLSGGYRIAHGRSFLSTKGKYDSAIFLLAGVGNIEFAGNSAASGLLGLSYRVVPTDWMTINLDFKNHLFEREFLDTTSQTMNNELNIGVNVLF</sequence>
<dbReference type="HOGENOM" id="CLU_104558_0_0_6"/>
<dbReference type="NCBIfam" id="TIGR04565">
    <property type="entry name" value="OMP_myx_plus"/>
    <property type="match status" value="1"/>
</dbReference>
<name>Q21GF9_SACD2</name>
<reference evidence="1 2" key="1">
    <citation type="journal article" date="2008" name="PLoS Genet.">
        <title>Complete genome sequence of the complex carbohydrate-degrading marine bacterium, Saccharophagus degradans strain 2-40 T.</title>
        <authorList>
            <person name="Weiner R.M."/>
            <person name="Taylor L.E.II."/>
            <person name="Henrissat B."/>
            <person name="Hauser L."/>
            <person name="Land M."/>
            <person name="Coutinho P.M."/>
            <person name="Rancurel C."/>
            <person name="Saunders E.H."/>
            <person name="Longmire A.G."/>
            <person name="Zhang H."/>
            <person name="Bayer E.A."/>
            <person name="Gilbert H.J."/>
            <person name="Larimer F."/>
            <person name="Zhulin I.B."/>
            <person name="Ekborg N.A."/>
            <person name="Lamed R."/>
            <person name="Richardson P.M."/>
            <person name="Borovok I."/>
            <person name="Hutcheson S."/>
        </authorList>
    </citation>
    <scope>NUCLEOTIDE SEQUENCE [LARGE SCALE GENOMIC DNA]</scope>
    <source>
        <strain evidence="2">2-40 / ATCC 43961 / DSM 17024</strain>
    </source>
</reference>
<keyword evidence="2" id="KW-1185">Reference proteome</keyword>
<dbReference type="KEGG" id="sde:Sde_2963"/>
<protein>
    <recommendedName>
        <fullName evidence="3">Outer membrane beta-barrel domain-containing protein</fullName>
    </recommendedName>
</protein>
<organism evidence="1 2">
    <name type="scientific">Saccharophagus degradans (strain 2-40 / ATCC 43961 / DSM 17024)</name>
    <dbReference type="NCBI Taxonomy" id="203122"/>
    <lineage>
        <taxon>Bacteria</taxon>
        <taxon>Pseudomonadati</taxon>
        <taxon>Pseudomonadota</taxon>
        <taxon>Gammaproteobacteria</taxon>
        <taxon>Cellvibrionales</taxon>
        <taxon>Cellvibrionaceae</taxon>
        <taxon>Saccharophagus</taxon>
    </lineage>
</organism>
<dbReference type="AlphaFoldDB" id="Q21GF9"/>
<proteinExistence type="predicted"/>
<evidence type="ECO:0000313" key="2">
    <source>
        <dbReference type="Proteomes" id="UP000001947"/>
    </source>
</evidence>